<sequence>MANEPIDTFVAWVDSVEMEARRAFGRSDADLTWLIGGIEEMRPSFHDGMSAARYVQAQIETIG</sequence>
<organism evidence="1 2">
    <name type="scientific">Burkholderia ubonensis subsp. mesacidophila</name>
    <dbReference type="NCBI Taxonomy" id="265293"/>
    <lineage>
        <taxon>Bacteria</taxon>
        <taxon>Pseudomonadati</taxon>
        <taxon>Pseudomonadota</taxon>
        <taxon>Betaproteobacteria</taxon>
        <taxon>Burkholderiales</taxon>
        <taxon>Burkholderiaceae</taxon>
        <taxon>Burkholderia</taxon>
        <taxon>Burkholderia cepacia complex</taxon>
    </lineage>
</organism>
<reference evidence="1 2" key="1">
    <citation type="submission" date="2017-01" db="EMBL/GenBank/DDBJ databases">
        <title>Whole-Genome Shotgun Sequencing of Two beta-Proteobacterial Species in Search of the Bulgecin Biosynthetic Cluster.</title>
        <authorList>
            <person name="Horsman M.E."/>
            <person name="Marous D.R."/>
            <person name="Li R."/>
            <person name="Oliver R.A."/>
            <person name="Byun B."/>
            <person name="Emrich S.J."/>
            <person name="Boggess B."/>
            <person name="Townsend C.A."/>
            <person name="Mobashery S."/>
        </authorList>
    </citation>
    <scope>NUCLEOTIDE SEQUENCE [LARGE SCALE GENOMIC DNA]</scope>
    <source>
        <strain evidence="1 2">ATCC 31433</strain>
    </source>
</reference>
<protein>
    <submittedName>
        <fullName evidence="1">Uncharacterized protein</fullName>
    </submittedName>
</protein>
<name>A0A2A4FCE0_9BURK</name>
<dbReference type="AlphaFoldDB" id="A0A2A4FCE0"/>
<dbReference type="RefSeq" id="WP_084910994.1">
    <property type="nucleotide sequence ID" value="NZ_CP020740.1"/>
</dbReference>
<comment type="caution">
    <text evidence="1">The sequence shown here is derived from an EMBL/GenBank/DDBJ whole genome shotgun (WGS) entry which is preliminary data.</text>
</comment>
<dbReference type="GeneID" id="69006994"/>
<evidence type="ECO:0000313" key="1">
    <source>
        <dbReference type="EMBL" id="PCE30352.1"/>
    </source>
</evidence>
<proteinExistence type="predicted"/>
<dbReference type="Proteomes" id="UP000217994">
    <property type="component" value="Unassembled WGS sequence"/>
</dbReference>
<evidence type="ECO:0000313" key="2">
    <source>
        <dbReference type="Proteomes" id="UP000217994"/>
    </source>
</evidence>
<gene>
    <name evidence="1" type="ORF">BZL54_21920</name>
</gene>
<accession>A0A2A4FCE0</accession>
<dbReference type="EMBL" id="MTZU01000067">
    <property type="protein sequence ID" value="PCE30352.1"/>
    <property type="molecule type" value="Genomic_DNA"/>
</dbReference>